<dbReference type="KEGG" id="vda:VDAG_08876"/>
<sequence length="166" mass="18629">MDTETVTILLVGDEKCGKTSFLSRISAGEGTGPVTMLRDIDQPFIFEIKLGARPYRLEFYDNNSPDSWKLLDPDVVVICYDISQRLSLINTRRVWLREVKMAFQRIDNLPILEAYAQAQEMRVDRYMECSAVTGELLKPAFEDICFTAVKTTSAAGGQSEGGCTLM</sequence>
<dbReference type="InterPro" id="IPR001806">
    <property type="entry name" value="Small_GTPase"/>
</dbReference>
<dbReference type="AlphaFoldDB" id="G2XG89"/>
<dbReference type="InParanoid" id="G2XG89"/>
<dbReference type="SUPFAM" id="SSF52540">
    <property type="entry name" value="P-loop containing nucleoside triphosphate hydrolases"/>
    <property type="match status" value="1"/>
</dbReference>
<dbReference type="Proteomes" id="UP000001611">
    <property type="component" value="Chromosome 5"/>
</dbReference>
<organism evidence="3 4">
    <name type="scientific">Verticillium dahliae (strain VdLs.17 / ATCC MYA-4575 / FGSC 10137)</name>
    <name type="common">Verticillium wilt</name>
    <dbReference type="NCBI Taxonomy" id="498257"/>
    <lineage>
        <taxon>Eukaryota</taxon>
        <taxon>Fungi</taxon>
        <taxon>Dikarya</taxon>
        <taxon>Ascomycota</taxon>
        <taxon>Pezizomycotina</taxon>
        <taxon>Sordariomycetes</taxon>
        <taxon>Hypocreomycetidae</taxon>
        <taxon>Glomerellales</taxon>
        <taxon>Plectosphaerellaceae</taxon>
        <taxon>Verticillium</taxon>
    </lineage>
</organism>
<name>G2XG89_VERDV</name>
<dbReference type="Pfam" id="PF00071">
    <property type="entry name" value="Ras"/>
    <property type="match status" value="1"/>
</dbReference>
<evidence type="ECO:0000313" key="3">
    <source>
        <dbReference type="EMBL" id="EGY18716.1"/>
    </source>
</evidence>
<keyword evidence="1" id="KW-0547">Nucleotide-binding</keyword>
<dbReference type="GeneID" id="20710339"/>
<dbReference type="SMART" id="SM00174">
    <property type="entry name" value="RHO"/>
    <property type="match status" value="1"/>
</dbReference>
<dbReference type="HOGENOM" id="CLU_041217_21_4_1"/>
<gene>
    <name evidence="3" type="ORF">VDAG_08876</name>
</gene>
<dbReference type="eggNOG" id="KOG0393">
    <property type="taxonomic scope" value="Eukaryota"/>
</dbReference>
<dbReference type="STRING" id="498257.G2XG89"/>
<dbReference type="RefSeq" id="XP_009654974.1">
    <property type="nucleotide sequence ID" value="XM_009656679.1"/>
</dbReference>
<dbReference type="InterPro" id="IPR003578">
    <property type="entry name" value="Small_GTPase_Rho"/>
</dbReference>
<dbReference type="Gene3D" id="3.40.50.300">
    <property type="entry name" value="P-loop containing nucleotide triphosphate hydrolases"/>
    <property type="match status" value="1"/>
</dbReference>
<dbReference type="PANTHER" id="PTHR24072">
    <property type="entry name" value="RHO FAMILY GTPASE"/>
    <property type="match status" value="1"/>
</dbReference>
<proteinExistence type="predicted"/>
<evidence type="ECO:0000256" key="1">
    <source>
        <dbReference type="ARBA" id="ARBA00022741"/>
    </source>
</evidence>
<dbReference type="GO" id="GO:0005525">
    <property type="term" value="F:GTP binding"/>
    <property type="evidence" value="ECO:0007669"/>
    <property type="project" value="UniProtKB-KW"/>
</dbReference>
<reference evidence="3 4" key="1">
    <citation type="submission" date="2008-03" db="EMBL/GenBank/DDBJ databases">
        <title>The Genome Sequence of Verticillium dahliae VdLs.17.</title>
        <authorList>
            <consortium name="The Broad Institute Genome Sequencing Platform"/>
            <person name="Ma L.-J.J."/>
            <person name="Klosterman S.J."/>
            <person name="Subbarao K."/>
            <person name="Dobinson K."/>
            <person name="Veronese P."/>
            <person name="Kang S."/>
            <person name="Gold S.E."/>
            <person name="Young S."/>
            <person name="Jaffe D."/>
            <person name="Gnerre S."/>
            <person name="Berlin A."/>
            <person name="Heiman D."/>
            <person name="Hepburn T."/>
            <person name="Sykes S."/>
            <person name="Alvarado L."/>
            <person name="Kodira C.D."/>
            <person name="Lander E."/>
            <person name="Galagan J."/>
            <person name="Nusbaum C."/>
            <person name="Birren B."/>
        </authorList>
    </citation>
    <scope>NUCLEOTIDE SEQUENCE [LARGE SCALE GENOMIC DNA]</scope>
    <source>
        <strain evidence="4">VdLs.17 / ATCC MYA-4575 / FGSC 10137</strain>
    </source>
</reference>
<dbReference type="OMA" id="GERIPVM"/>
<dbReference type="InterPro" id="IPR027417">
    <property type="entry name" value="P-loop_NTPase"/>
</dbReference>
<accession>G2XG89</accession>
<dbReference type="GO" id="GO:0007264">
    <property type="term" value="P:small GTPase-mediated signal transduction"/>
    <property type="evidence" value="ECO:0007669"/>
    <property type="project" value="InterPro"/>
</dbReference>
<dbReference type="GO" id="GO:0003924">
    <property type="term" value="F:GTPase activity"/>
    <property type="evidence" value="ECO:0007669"/>
    <property type="project" value="InterPro"/>
</dbReference>
<evidence type="ECO:0000256" key="2">
    <source>
        <dbReference type="ARBA" id="ARBA00023134"/>
    </source>
</evidence>
<keyword evidence="4" id="KW-1185">Reference proteome</keyword>
<protein>
    <submittedName>
        <fullName evidence="3">Uncharacterized protein</fullName>
    </submittedName>
</protein>
<dbReference type="PRINTS" id="PR00449">
    <property type="entry name" value="RASTRNSFRMNG"/>
</dbReference>
<dbReference type="OrthoDB" id="25896at2759"/>
<keyword evidence="2" id="KW-0342">GTP-binding</keyword>
<evidence type="ECO:0000313" key="4">
    <source>
        <dbReference type="Proteomes" id="UP000001611"/>
    </source>
</evidence>
<dbReference type="EMBL" id="DS572718">
    <property type="protein sequence ID" value="EGY18716.1"/>
    <property type="molecule type" value="Genomic_DNA"/>
</dbReference>